<dbReference type="EMBL" id="FMTT01000033">
    <property type="protein sequence ID" value="SCW71742.1"/>
    <property type="molecule type" value="Genomic_DNA"/>
</dbReference>
<dbReference type="Pfam" id="PF07690">
    <property type="entry name" value="MFS_1"/>
    <property type="match status" value="1"/>
</dbReference>
<feature type="transmembrane region" description="Helical" evidence="7">
    <location>
        <begin position="295"/>
        <end position="314"/>
    </location>
</feature>
<feature type="transmembrane region" description="Helical" evidence="7">
    <location>
        <begin position="57"/>
        <end position="79"/>
    </location>
</feature>
<dbReference type="STRING" id="624147.SAMN04487970_103352"/>
<reference evidence="10" key="1">
    <citation type="submission" date="2016-10" db="EMBL/GenBank/DDBJ databases">
        <authorList>
            <person name="Varghese N."/>
            <person name="Submissions S."/>
        </authorList>
    </citation>
    <scope>NUCLEOTIDE SEQUENCE [LARGE SCALE GENOMIC DNA]</scope>
    <source>
        <strain evidence="10">CGMCC 1.8946</strain>
    </source>
</reference>
<dbReference type="Proteomes" id="UP000198601">
    <property type="component" value="Unassembled WGS sequence"/>
</dbReference>
<dbReference type="PROSITE" id="PS50850">
    <property type="entry name" value="MFS"/>
    <property type="match status" value="1"/>
</dbReference>
<accession>A0A1G4SRB5</accession>
<keyword evidence="6 7" id="KW-0472">Membrane</keyword>
<feature type="transmembrane region" description="Helical" evidence="7">
    <location>
        <begin position="183"/>
        <end position="202"/>
    </location>
</feature>
<comment type="subcellular location">
    <subcellularLocation>
        <location evidence="1">Cell membrane</location>
        <topology evidence="1">Multi-pass membrane protein</topology>
    </subcellularLocation>
</comment>
<dbReference type="InterPro" id="IPR011701">
    <property type="entry name" value="MFS"/>
</dbReference>
<organism evidence="9 10">
    <name type="scientific">Paenibacillus tianmuensis</name>
    <dbReference type="NCBI Taxonomy" id="624147"/>
    <lineage>
        <taxon>Bacteria</taxon>
        <taxon>Bacillati</taxon>
        <taxon>Bacillota</taxon>
        <taxon>Bacilli</taxon>
        <taxon>Bacillales</taxon>
        <taxon>Paenibacillaceae</taxon>
        <taxon>Paenibacillus</taxon>
    </lineage>
</organism>
<keyword evidence="10" id="KW-1185">Reference proteome</keyword>
<dbReference type="CDD" id="cd06173">
    <property type="entry name" value="MFS_MefA_like"/>
    <property type="match status" value="1"/>
</dbReference>
<evidence type="ECO:0000256" key="1">
    <source>
        <dbReference type="ARBA" id="ARBA00004651"/>
    </source>
</evidence>
<feature type="transmembrane region" description="Helical" evidence="7">
    <location>
        <begin position="268"/>
        <end position="288"/>
    </location>
</feature>
<dbReference type="PANTHER" id="PTHR23513">
    <property type="entry name" value="INTEGRAL MEMBRANE EFFLUX PROTEIN-RELATED"/>
    <property type="match status" value="1"/>
</dbReference>
<dbReference type="PANTHER" id="PTHR23513:SF6">
    <property type="entry name" value="MAJOR FACILITATOR SUPERFAMILY ASSOCIATED DOMAIN-CONTAINING PROTEIN"/>
    <property type="match status" value="1"/>
</dbReference>
<dbReference type="InterPro" id="IPR020846">
    <property type="entry name" value="MFS_dom"/>
</dbReference>
<evidence type="ECO:0000256" key="3">
    <source>
        <dbReference type="ARBA" id="ARBA00022475"/>
    </source>
</evidence>
<dbReference type="AlphaFoldDB" id="A0A1G4SRB5"/>
<feature type="domain" description="Major facilitator superfamily (MFS) profile" evidence="8">
    <location>
        <begin position="25"/>
        <end position="412"/>
    </location>
</feature>
<evidence type="ECO:0000256" key="2">
    <source>
        <dbReference type="ARBA" id="ARBA00022448"/>
    </source>
</evidence>
<dbReference type="InterPro" id="IPR036259">
    <property type="entry name" value="MFS_trans_sf"/>
</dbReference>
<evidence type="ECO:0000256" key="4">
    <source>
        <dbReference type="ARBA" id="ARBA00022692"/>
    </source>
</evidence>
<keyword evidence="5 7" id="KW-1133">Transmembrane helix</keyword>
<dbReference type="RefSeq" id="WP_217266760.1">
    <property type="nucleotide sequence ID" value="NZ_FMTT01000033.1"/>
</dbReference>
<feature type="transmembrane region" description="Helical" evidence="7">
    <location>
        <begin position="385"/>
        <end position="403"/>
    </location>
</feature>
<sequence>MVSNEHAKEDSSNQPSYRSLLALPNYRLLLLSQIVSAIGDGVYAIALIWLMKTLTGSALLMSILLAAETVPLLLFGLFAGVIVDRGSKKKIMMLCDIARGSIVALLVLLWVNGWLLPYMLIIAAVLLSSFSAFFGPSRVVAIRTLVPEDHMVQAQSLAQLVQTVVGLSAPAIGAWLLYFGTSYAFIFNAATFFASFLFIWLIRNERLTETRVTTLNRRSFVVDFKEGIVAVTSHALLRSLIQYIVLINFMLAPTTLLFPLIVDDSSELALLQIAFFVGITAGVFLIGLVKKWRRIAALATGIGLMLVGLGLLTWVHGLYAGLLCVFVAGLGSPLANVTLQTLFVLKVPKEVLGRASSLMKVLLESSRPLAMLLTGALLAWIPVRLFFGIMGLFGVLLVVTMVLNRSIRKEQDEPKPGRIIGDNSAVKEVQ</sequence>
<dbReference type="GO" id="GO:0005886">
    <property type="term" value="C:plasma membrane"/>
    <property type="evidence" value="ECO:0007669"/>
    <property type="project" value="UniProtKB-SubCell"/>
</dbReference>
<dbReference type="GO" id="GO:0022857">
    <property type="term" value="F:transmembrane transporter activity"/>
    <property type="evidence" value="ECO:0007669"/>
    <property type="project" value="InterPro"/>
</dbReference>
<feature type="transmembrane region" description="Helical" evidence="7">
    <location>
        <begin position="243"/>
        <end position="262"/>
    </location>
</feature>
<evidence type="ECO:0000256" key="6">
    <source>
        <dbReference type="ARBA" id="ARBA00023136"/>
    </source>
</evidence>
<evidence type="ECO:0000259" key="8">
    <source>
        <dbReference type="PROSITE" id="PS50850"/>
    </source>
</evidence>
<protein>
    <submittedName>
        <fullName evidence="9">Predicted arabinose efflux permease, MFS family</fullName>
    </submittedName>
</protein>
<evidence type="ECO:0000256" key="7">
    <source>
        <dbReference type="SAM" id="Phobius"/>
    </source>
</evidence>
<dbReference type="Gene3D" id="1.20.1250.20">
    <property type="entry name" value="MFS general substrate transporter like domains"/>
    <property type="match status" value="1"/>
</dbReference>
<keyword evidence="2" id="KW-0813">Transport</keyword>
<evidence type="ECO:0000256" key="5">
    <source>
        <dbReference type="ARBA" id="ARBA00022989"/>
    </source>
</evidence>
<evidence type="ECO:0000313" key="10">
    <source>
        <dbReference type="Proteomes" id="UP000198601"/>
    </source>
</evidence>
<dbReference type="SUPFAM" id="SSF103473">
    <property type="entry name" value="MFS general substrate transporter"/>
    <property type="match status" value="1"/>
</dbReference>
<proteinExistence type="predicted"/>
<feature type="transmembrane region" description="Helical" evidence="7">
    <location>
        <begin position="28"/>
        <end position="51"/>
    </location>
</feature>
<gene>
    <name evidence="9" type="ORF">SAMN04487970_103352</name>
</gene>
<keyword evidence="3" id="KW-1003">Cell membrane</keyword>
<evidence type="ECO:0000313" key="9">
    <source>
        <dbReference type="EMBL" id="SCW71742.1"/>
    </source>
</evidence>
<name>A0A1G4SRB5_9BACL</name>
<keyword evidence="4 7" id="KW-0812">Transmembrane</keyword>